<dbReference type="PROSITE" id="PS00108">
    <property type="entry name" value="PROTEIN_KINASE_ST"/>
    <property type="match status" value="1"/>
</dbReference>
<reference evidence="8 9" key="1">
    <citation type="submission" date="2024-04" db="EMBL/GenBank/DDBJ databases">
        <title>The reference genome of an endangered Asteraceae, Deinandra increscens subsp. villosa, native to the Central Coast of California.</title>
        <authorList>
            <person name="Guilliams M."/>
            <person name="Hasenstab-Lehman K."/>
            <person name="Meyer R."/>
            <person name="Mcevoy S."/>
        </authorList>
    </citation>
    <scope>NUCLEOTIDE SEQUENCE [LARGE SCALE GENOMIC DNA]</scope>
    <source>
        <tissue evidence="8">Leaf</tissue>
    </source>
</reference>
<dbReference type="Gene3D" id="1.10.510.10">
    <property type="entry name" value="Transferase(Phosphotransferase) domain 1"/>
    <property type="match status" value="1"/>
</dbReference>
<keyword evidence="2 5" id="KW-0547">Nucleotide-binding</keyword>
<dbReference type="AlphaFoldDB" id="A0AAP0H924"/>
<evidence type="ECO:0000256" key="2">
    <source>
        <dbReference type="ARBA" id="ARBA00022741"/>
    </source>
</evidence>
<dbReference type="PROSITE" id="PS00107">
    <property type="entry name" value="PROTEIN_KINASE_ATP"/>
    <property type="match status" value="1"/>
</dbReference>
<comment type="caution">
    <text evidence="8">The sequence shown here is derived from an EMBL/GenBank/DDBJ whole genome shotgun (WGS) entry which is preliminary data.</text>
</comment>
<comment type="similarity">
    <text evidence="6">Belongs to the protein kinase superfamily.</text>
</comment>
<sequence>MKWKRGPVIGRGSYATVSVATTSTGALFAVKSTDLSTSKFLQKEQHFLSQLTSKNIIQYKGFEVSHHNNNKPMYNLFMEYATRGTISDEINKQGGSLDESRIRSYTCEILLGLDHLHSKNLVHCDVKCRNLLLCEDGVKIGDLGCAKVLKNSETTTSQFSGTPVFMSPEVARGEEQGFPADVWAVGCAVIEMATGCHPWPEITDPVAGLFRIGYSGDVPEFPKCLSVEGEDFLDKCLKKDARERWTIEELLRHPFVCNYVNNSSYNETRDSPTSMLDQGFWESLPEPVPVVGFSGEGPVERIRRLVEGVPSGFPVWEDESHWIAMMKKMMSLKA</sequence>
<dbReference type="Pfam" id="PF00069">
    <property type="entry name" value="Pkinase"/>
    <property type="match status" value="1"/>
</dbReference>
<dbReference type="InterPro" id="IPR052751">
    <property type="entry name" value="Plant_MAPKKK"/>
</dbReference>
<dbReference type="SUPFAM" id="SSF56112">
    <property type="entry name" value="Protein kinase-like (PK-like)"/>
    <property type="match status" value="1"/>
</dbReference>
<evidence type="ECO:0000313" key="8">
    <source>
        <dbReference type="EMBL" id="KAK9074220.1"/>
    </source>
</evidence>
<dbReference type="PROSITE" id="PS50011">
    <property type="entry name" value="PROTEIN_KINASE_DOM"/>
    <property type="match status" value="1"/>
</dbReference>
<dbReference type="GO" id="GO:0004674">
    <property type="term" value="F:protein serine/threonine kinase activity"/>
    <property type="evidence" value="ECO:0007669"/>
    <property type="project" value="UniProtKB-KW"/>
</dbReference>
<name>A0AAP0H924_9ASTR</name>
<evidence type="ECO:0000256" key="3">
    <source>
        <dbReference type="ARBA" id="ARBA00022777"/>
    </source>
</evidence>
<protein>
    <recommendedName>
        <fullName evidence="7">Protein kinase domain-containing protein</fullName>
    </recommendedName>
</protein>
<organism evidence="8 9">
    <name type="scientific">Deinandra increscens subsp. villosa</name>
    <dbReference type="NCBI Taxonomy" id="3103831"/>
    <lineage>
        <taxon>Eukaryota</taxon>
        <taxon>Viridiplantae</taxon>
        <taxon>Streptophyta</taxon>
        <taxon>Embryophyta</taxon>
        <taxon>Tracheophyta</taxon>
        <taxon>Spermatophyta</taxon>
        <taxon>Magnoliopsida</taxon>
        <taxon>eudicotyledons</taxon>
        <taxon>Gunneridae</taxon>
        <taxon>Pentapetalae</taxon>
        <taxon>asterids</taxon>
        <taxon>campanulids</taxon>
        <taxon>Asterales</taxon>
        <taxon>Asteraceae</taxon>
        <taxon>Asteroideae</taxon>
        <taxon>Heliantheae alliance</taxon>
        <taxon>Madieae</taxon>
        <taxon>Madiinae</taxon>
        <taxon>Deinandra</taxon>
    </lineage>
</organism>
<dbReference type="GO" id="GO:0007165">
    <property type="term" value="P:signal transduction"/>
    <property type="evidence" value="ECO:0007669"/>
    <property type="project" value="TreeGrafter"/>
</dbReference>
<accession>A0AAP0H924</accession>
<keyword evidence="3" id="KW-0418">Kinase</keyword>
<dbReference type="InterPro" id="IPR008271">
    <property type="entry name" value="Ser/Thr_kinase_AS"/>
</dbReference>
<dbReference type="Proteomes" id="UP001408789">
    <property type="component" value="Unassembled WGS sequence"/>
</dbReference>
<evidence type="ECO:0000256" key="4">
    <source>
        <dbReference type="ARBA" id="ARBA00022840"/>
    </source>
</evidence>
<dbReference type="CDD" id="cd06606">
    <property type="entry name" value="STKc_MAPKKK"/>
    <property type="match status" value="1"/>
</dbReference>
<dbReference type="EMBL" id="JBCNJP010000008">
    <property type="protein sequence ID" value="KAK9074220.1"/>
    <property type="molecule type" value="Genomic_DNA"/>
</dbReference>
<keyword evidence="4 5" id="KW-0067">ATP-binding</keyword>
<evidence type="ECO:0000256" key="5">
    <source>
        <dbReference type="PROSITE-ProRule" id="PRU10141"/>
    </source>
</evidence>
<dbReference type="PANTHER" id="PTHR48011">
    <property type="entry name" value="CCR4-NOT TRANSCRIPTIONAL COMPLEX SUBUNIT CAF120-RELATED"/>
    <property type="match status" value="1"/>
</dbReference>
<dbReference type="InterPro" id="IPR000719">
    <property type="entry name" value="Prot_kinase_dom"/>
</dbReference>
<evidence type="ECO:0000256" key="1">
    <source>
        <dbReference type="ARBA" id="ARBA00022679"/>
    </source>
</evidence>
<evidence type="ECO:0000259" key="7">
    <source>
        <dbReference type="PROSITE" id="PS50011"/>
    </source>
</evidence>
<gene>
    <name evidence="8" type="ORF">SSX86_006817</name>
</gene>
<evidence type="ECO:0000313" key="9">
    <source>
        <dbReference type="Proteomes" id="UP001408789"/>
    </source>
</evidence>
<keyword evidence="1" id="KW-0808">Transferase</keyword>
<dbReference type="PANTHER" id="PTHR48011:SF76">
    <property type="entry name" value="MITOGEN-ACTIVATED PROTEIN KINASE KINASE KINASE 15"/>
    <property type="match status" value="1"/>
</dbReference>
<keyword evidence="9" id="KW-1185">Reference proteome</keyword>
<proteinExistence type="inferred from homology"/>
<keyword evidence="6" id="KW-0723">Serine/threonine-protein kinase</keyword>
<feature type="domain" description="Protein kinase" evidence="7">
    <location>
        <begin position="3"/>
        <end position="256"/>
    </location>
</feature>
<dbReference type="InterPro" id="IPR017441">
    <property type="entry name" value="Protein_kinase_ATP_BS"/>
</dbReference>
<evidence type="ECO:0000256" key="6">
    <source>
        <dbReference type="RuleBase" id="RU000304"/>
    </source>
</evidence>
<dbReference type="GO" id="GO:0005524">
    <property type="term" value="F:ATP binding"/>
    <property type="evidence" value="ECO:0007669"/>
    <property type="project" value="UniProtKB-UniRule"/>
</dbReference>
<feature type="binding site" evidence="5">
    <location>
        <position position="31"/>
    </location>
    <ligand>
        <name>ATP</name>
        <dbReference type="ChEBI" id="CHEBI:30616"/>
    </ligand>
</feature>
<dbReference type="SMART" id="SM00220">
    <property type="entry name" value="S_TKc"/>
    <property type="match status" value="1"/>
</dbReference>
<dbReference type="InterPro" id="IPR011009">
    <property type="entry name" value="Kinase-like_dom_sf"/>
</dbReference>